<keyword evidence="3" id="KW-1185">Reference proteome</keyword>
<feature type="domain" description="Methyltransferase" evidence="1">
    <location>
        <begin position="51"/>
        <end position="149"/>
    </location>
</feature>
<dbReference type="AlphaFoldDB" id="A0A1T3NQG4"/>
<name>A0A1T3NQG4_9ACTN</name>
<evidence type="ECO:0000313" key="3">
    <source>
        <dbReference type="Proteomes" id="UP000190037"/>
    </source>
</evidence>
<reference evidence="2 3" key="1">
    <citation type="submission" date="2017-03" db="EMBL/GenBank/DDBJ databases">
        <title>Draft genome sequence of Streptomyces scabrisporus NF3, endophyte isolated from Amphipterygium adstringens.</title>
        <authorList>
            <person name="Vazquez M."/>
            <person name="Ceapa C.D."/>
            <person name="Rodriguez Luna D."/>
            <person name="Sanchez Esquivel S."/>
        </authorList>
    </citation>
    <scope>NUCLEOTIDE SEQUENCE [LARGE SCALE GENOMIC DNA]</scope>
    <source>
        <strain evidence="2 3">NF3</strain>
    </source>
</reference>
<sequence>MTRAAAEHYERILAANYTWMLGGDLAPIAAGQGELLTGLGVAPTTTSAVAVDLGCGPGNQSLALAGLGFSRVLAVDTSRILLAELAEHAAGLPAIEPVFGDIRKVLPELTAPGEVAVVVCMGDTLTHLSTKDDVSALLAEIARALAPGGRLVVTYRDLTETLHGIDRFIPIRSTDDRVFTCFLEYPDDDTVLVHDLLHVHDGTGWTQHVGSYPKLRIAPTWLAERCRDVGLTVEHNRTGARGLQILAARKD</sequence>
<evidence type="ECO:0000313" key="2">
    <source>
        <dbReference type="EMBL" id="OPC78984.1"/>
    </source>
</evidence>
<dbReference type="Pfam" id="PF13649">
    <property type="entry name" value="Methyltransf_25"/>
    <property type="match status" value="1"/>
</dbReference>
<comment type="caution">
    <text evidence="2">The sequence shown here is derived from an EMBL/GenBank/DDBJ whole genome shotgun (WGS) entry which is preliminary data.</text>
</comment>
<dbReference type="InterPro" id="IPR041698">
    <property type="entry name" value="Methyltransf_25"/>
</dbReference>
<gene>
    <name evidence="2" type="ORF">B4N89_33280</name>
</gene>
<organism evidence="2 3">
    <name type="scientific">Embleya scabrispora</name>
    <dbReference type="NCBI Taxonomy" id="159449"/>
    <lineage>
        <taxon>Bacteria</taxon>
        <taxon>Bacillati</taxon>
        <taxon>Actinomycetota</taxon>
        <taxon>Actinomycetes</taxon>
        <taxon>Kitasatosporales</taxon>
        <taxon>Streptomycetaceae</taxon>
        <taxon>Embleya</taxon>
    </lineage>
</organism>
<dbReference type="SUPFAM" id="SSF53335">
    <property type="entry name" value="S-adenosyl-L-methionine-dependent methyltransferases"/>
    <property type="match status" value="1"/>
</dbReference>
<dbReference type="GO" id="GO:0008168">
    <property type="term" value="F:methyltransferase activity"/>
    <property type="evidence" value="ECO:0007669"/>
    <property type="project" value="UniProtKB-KW"/>
</dbReference>
<keyword evidence="2" id="KW-0808">Transferase</keyword>
<proteinExistence type="predicted"/>
<evidence type="ECO:0000259" key="1">
    <source>
        <dbReference type="Pfam" id="PF13649"/>
    </source>
</evidence>
<dbReference type="Gene3D" id="3.40.50.150">
    <property type="entry name" value="Vaccinia Virus protein VP39"/>
    <property type="match status" value="1"/>
</dbReference>
<dbReference type="InterPro" id="IPR029063">
    <property type="entry name" value="SAM-dependent_MTases_sf"/>
</dbReference>
<dbReference type="EMBL" id="MWQN01000002">
    <property type="protein sequence ID" value="OPC78984.1"/>
    <property type="molecule type" value="Genomic_DNA"/>
</dbReference>
<accession>A0A1T3NQG4</accession>
<dbReference type="Proteomes" id="UP000190037">
    <property type="component" value="Unassembled WGS sequence"/>
</dbReference>
<dbReference type="STRING" id="159449.B4N89_33280"/>
<keyword evidence="2" id="KW-0489">Methyltransferase</keyword>
<dbReference type="RefSeq" id="WP_078980185.1">
    <property type="nucleotide sequence ID" value="NZ_MWQN01000002.1"/>
</dbReference>
<dbReference type="CDD" id="cd02440">
    <property type="entry name" value="AdoMet_MTases"/>
    <property type="match status" value="1"/>
</dbReference>
<dbReference type="GO" id="GO:0032259">
    <property type="term" value="P:methylation"/>
    <property type="evidence" value="ECO:0007669"/>
    <property type="project" value="UniProtKB-KW"/>
</dbReference>
<dbReference type="OrthoDB" id="279734at2"/>
<protein>
    <submittedName>
        <fullName evidence="2">SAM-dependent methyltransferase</fullName>
    </submittedName>
</protein>